<dbReference type="HOGENOM" id="CLU_030831_0_2_1"/>
<dbReference type="SMART" id="SM00256">
    <property type="entry name" value="FBOX"/>
    <property type="match status" value="1"/>
</dbReference>
<evidence type="ECO:0000313" key="2">
    <source>
        <dbReference type="EMBL" id="EFP01628.1"/>
    </source>
</evidence>
<accession>E3MGM5</accession>
<feature type="domain" description="F-box" evidence="1">
    <location>
        <begin position="4"/>
        <end position="53"/>
    </location>
</feature>
<dbReference type="PANTHER" id="PTHR23015:SF4">
    <property type="entry name" value="DUF38 DOMAIN-CONTAINING PROTEIN-RELATED"/>
    <property type="match status" value="1"/>
</dbReference>
<organism evidence="3">
    <name type="scientific">Caenorhabditis remanei</name>
    <name type="common">Caenorhabditis vulgaris</name>
    <dbReference type="NCBI Taxonomy" id="31234"/>
    <lineage>
        <taxon>Eukaryota</taxon>
        <taxon>Metazoa</taxon>
        <taxon>Ecdysozoa</taxon>
        <taxon>Nematoda</taxon>
        <taxon>Chromadorea</taxon>
        <taxon>Rhabditida</taxon>
        <taxon>Rhabditina</taxon>
        <taxon>Rhabditomorpha</taxon>
        <taxon>Rhabditoidea</taxon>
        <taxon>Rhabditidae</taxon>
        <taxon>Peloderinae</taxon>
        <taxon>Caenorhabditis</taxon>
    </lineage>
</organism>
<dbReference type="InterPro" id="IPR040161">
    <property type="entry name" value="FB224"/>
</dbReference>
<evidence type="ECO:0000313" key="3">
    <source>
        <dbReference type="Proteomes" id="UP000008281"/>
    </source>
</evidence>
<dbReference type="PROSITE" id="PS50181">
    <property type="entry name" value="FBOX"/>
    <property type="match status" value="1"/>
</dbReference>
<dbReference type="InParanoid" id="E3MGM5"/>
<dbReference type="InterPro" id="IPR001810">
    <property type="entry name" value="F-box_dom"/>
</dbReference>
<dbReference type="Pfam" id="PF00646">
    <property type="entry name" value="F-box"/>
    <property type="match status" value="1"/>
</dbReference>
<dbReference type="OMA" id="PANIWEP"/>
<dbReference type="PANTHER" id="PTHR23015">
    <property type="entry name" value="UNCHARACTERIZED C.ELEGANS PROTEIN"/>
    <property type="match status" value="1"/>
</dbReference>
<dbReference type="AlphaFoldDB" id="E3MGM5"/>
<dbReference type="Proteomes" id="UP000008281">
    <property type="component" value="Unassembled WGS sequence"/>
</dbReference>
<gene>
    <name evidence="2" type="ORF">CRE_23303</name>
</gene>
<reference evidence="2" key="1">
    <citation type="submission" date="2007-07" db="EMBL/GenBank/DDBJ databases">
        <title>PCAP assembly of the Caenorhabditis remanei genome.</title>
        <authorList>
            <consortium name="The Caenorhabditis remanei Sequencing Consortium"/>
            <person name="Wilson R.K."/>
        </authorList>
    </citation>
    <scope>NUCLEOTIDE SEQUENCE [LARGE SCALE GENOMIC DNA]</scope>
    <source>
        <strain evidence="2">PB4641</strain>
    </source>
</reference>
<evidence type="ECO:0000259" key="1">
    <source>
        <dbReference type="PROSITE" id="PS50181"/>
    </source>
</evidence>
<sequence>MTSEPSLLQMPDIALNEIAKKCDYVSIQSLRKVCRDLRNFIEDIKPQYDFTNISIKLGAFHLYLIFNGPANIWEPPPGKKVTILYKNDRWNCSVSLKKSSRQRSKLLRDTNFVECFCRDFAIAMRSQKSIIQNFYMSLSDQKTDRVWEVLHAELFTSETSRIVDFLQLLDPNYLETIKISGDCFMNELTEMTEVCQLEQFKKAKELDILTFFISCPVENFSHFEKVTVWYMGVSLEMLRSLKEMFITSSNLSSFLIHSMNCDRDMISTVFGHSDEHQSTEDIIKWVMMIPGSDDVIIVEREPFRVKFERKKKN</sequence>
<dbReference type="EMBL" id="DS268444">
    <property type="protein sequence ID" value="EFP01628.1"/>
    <property type="molecule type" value="Genomic_DNA"/>
</dbReference>
<protein>
    <recommendedName>
        <fullName evidence="1">F-box domain-containing protein</fullName>
    </recommendedName>
</protein>
<proteinExistence type="predicted"/>
<keyword evidence="3" id="KW-1185">Reference proteome</keyword>
<name>E3MGM5_CAERE</name>
<dbReference type="OrthoDB" id="3256413at2759"/>
<dbReference type="GO" id="GO:0045087">
    <property type="term" value="P:innate immune response"/>
    <property type="evidence" value="ECO:0007669"/>
    <property type="project" value="TreeGrafter"/>
</dbReference>
<dbReference type="InterPro" id="IPR002900">
    <property type="entry name" value="DUF38/FTH_CAE_spp"/>
</dbReference>
<dbReference type="Pfam" id="PF01827">
    <property type="entry name" value="FTH"/>
    <property type="match status" value="1"/>
</dbReference>